<dbReference type="InterPro" id="IPR002110">
    <property type="entry name" value="Ankyrin_rpt"/>
</dbReference>
<dbReference type="InterPro" id="IPR036770">
    <property type="entry name" value="Ankyrin_rpt-contain_sf"/>
</dbReference>
<evidence type="ECO:0000313" key="2">
    <source>
        <dbReference type="EMBL" id="CAE0112905.1"/>
    </source>
</evidence>
<gene>
    <name evidence="2" type="ORF">HERI1096_LOCUS13565</name>
</gene>
<dbReference type="EMBL" id="HBHX01024400">
    <property type="protein sequence ID" value="CAE0112905.1"/>
    <property type="molecule type" value="Transcribed_RNA"/>
</dbReference>
<keyword evidence="1" id="KW-0040">ANK repeat</keyword>
<evidence type="ECO:0000256" key="1">
    <source>
        <dbReference type="PROSITE-ProRule" id="PRU00023"/>
    </source>
</evidence>
<dbReference type="Pfam" id="PF12796">
    <property type="entry name" value="Ank_2"/>
    <property type="match status" value="1"/>
</dbReference>
<sequence length="125" mass="13517">MVQEQPVAVLDHVSKLPDDLLSAAGKGDEVPITTWLDSGGIVNARGEHRPIASWDIRHCGITLLMEASLHGNEKLVSMLLDRGAAVQLQDIEGNTALHIVAHGHVQRNPWNAWPSGIVARLLQNG</sequence>
<dbReference type="AlphaFoldDB" id="A0A7S3AT81"/>
<proteinExistence type="predicted"/>
<feature type="repeat" description="ANK" evidence="1">
    <location>
        <begin position="59"/>
        <end position="91"/>
    </location>
</feature>
<organism evidence="2">
    <name type="scientific">Haptolina ericina</name>
    <dbReference type="NCBI Taxonomy" id="156174"/>
    <lineage>
        <taxon>Eukaryota</taxon>
        <taxon>Haptista</taxon>
        <taxon>Haptophyta</taxon>
        <taxon>Prymnesiophyceae</taxon>
        <taxon>Prymnesiales</taxon>
        <taxon>Prymnesiaceae</taxon>
        <taxon>Haptolina</taxon>
    </lineage>
</organism>
<dbReference type="PROSITE" id="PS50088">
    <property type="entry name" value="ANK_REPEAT"/>
    <property type="match status" value="1"/>
</dbReference>
<dbReference type="Gene3D" id="1.25.40.20">
    <property type="entry name" value="Ankyrin repeat-containing domain"/>
    <property type="match status" value="1"/>
</dbReference>
<reference evidence="2" key="1">
    <citation type="submission" date="2021-01" db="EMBL/GenBank/DDBJ databases">
        <authorList>
            <person name="Corre E."/>
            <person name="Pelletier E."/>
            <person name="Niang G."/>
            <person name="Scheremetjew M."/>
            <person name="Finn R."/>
            <person name="Kale V."/>
            <person name="Holt S."/>
            <person name="Cochrane G."/>
            <person name="Meng A."/>
            <person name="Brown T."/>
            <person name="Cohen L."/>
        </authorList>
    </citation>
    <scope>NUCLEOTIDE SEQUENCE</scope>
    <source>
        <strain evidence="2">CCMP281</strain>
    </source>
</reference>
<dbReference type="SUPFAM" id="SSF48403">
    <property type="entry name" value="Ankyrin repeat"/>
    <property type="match status" value="1"/>
</dbReference>
<dbReference type="PROSITE" id="PS50297">
    <property type="entry name" value="ANK_REP_REGION"/>
    <property type="match status" value="1"/>
</dbReference>
<name>A0A7S3AT81_9EUKA</name>
<protein>
    <submittedName>
        <fullName evidence="2">Uncharacterized protein</fullName>
    </submittedName>
</protein>
<accession>A0A7S3AT81</accession>